<feature type="binding site" evidence="18">
    <location>
        <position position="122"/>
    </location>
    <ligand>
        <name>K(+)</name>
        <dbReference type="ChEBI" id="CHEBI:29103"/>
    </ligand>
</feature>
<dbReference type="InterPro" id="IPR036652">
    <property type="entry name" value="YjeF_N_dom_sf"/>
</dbReference>
<dbReference type="Gene3D" id="3.40.50.10260">
    <property type="entry name" value="YjeF N-terminal domain"/>
    <property type="match status" value="1"/>
</dbReference>
<feature type="binding site" evidence="18">
    <location>
        <position position="160"/>
    </location>
    <ligand>
        <name>K(+)</name>
        <dbReference type="ChEBI" id="CHEBI:29103"/>
    </ligand>
</feature>
<comment type="cofactor">
    <cofactor evidence="17">
        <name>Mg(2+)</name>
        <dbReference type="ChEBI" id="CHEBI:18420"/>
    </cofactor>
</comment>
<dbReference type="PROSITE" id="PS01050">
    <property type="entry name" value="YJEF_C_2"/>
    <property type="match status" value="1"/>
</dbReference>
<feature type="binding site" evidence="17">
    <location>
        <position position="440"/>
    </location>
    <ligand>
        <name>AMP</name>
        <dbReference type="ChEBI" id="CHEBI:456215"/>
    </ligand>
</feature>
<evidence type="ECO:0000256" key="16">
    <source>
        <dbReference type="ARBA" id="ARBA00049209"/>
    </source>
</evidence>
<feature type="binding site" evidence="17">
    <location>
        <position position="374"/>
    </location>
    <ligand>
        <name>(6S)-NADPHX</name>
        <dbReference type="ChEBI" id="CHEBI:64076"/>
    </ligand>
</feature>
<evidence type="ECO:0000256" key="6">
    <source>
        <dbReference type="ARBA" id="ARBA00022741"/>
    </source>
</evidence>
<dbReference type="PANTHER" id="PTHR12592">
    <property type="entry name" value="ATP-DEPENDENT (S)-NAD(P)H-HYDRATE DEHYDRATASE FAMILY MEMBER"/>
    <property type="match status" value="1"/>
</dbReference>
<dbReference type="GO" id="GO:0052856">
    <property type="term" value="F:NAD(P)HX epimerase activity"/>
    <property type="evidence" value="ECO:0007669"/>
    <property type="project" value="UniProtKB-UniRule"/>
</dbReference>
<keyword evidence="5 18" id="KW-0479">Metal-binding</keyword>
<evidence type="ECO:0000256" key="3">
    <source>
        <dbReference type="ARBA" id="ARBA00006001"/>
    </source>
</evidence>
<dbReference type="InterPro" id="IPR004443">
    <property type="entry name" value="YjeF_N_dom"/>
</dbReference>
<dbReference type="Pfam" id="PF01256">
    <property type="entry name" value="Carb_kinase"/>
    <property type="match status" value="1"/>
</dbReference>
<dbReference type="AlphaFoldDB" id="A0A2V1JTY7"/>
<sequence>MRDVLNGQEMKQCDENTMKMGMLSAVLMERAALSVVKEIMERYPDDDTRILTVCGAGNNGGDGIAVGRLLALQGYEVGICFAGNPEKMTTETARQMKIAKNYNVPVLTPEEAFQENWDVIVDALFGIGLSREITGKYADIIKELNVYYEGAGKIAVDIASGISATTGEVLGTAFQADVTVTFGFEKRGQLLYPGAEYTGALKVEDIGFTTESLFDIIPGLHVLEKEDLDMLPKRTAHSNKGSYGKLLLIAGSEGMAGAAVFAAKAAYRMGCGLVRVATVESNRAILQQLVPEAVLAVYNDTTDVVKFVETQLAWADAVAVGSGIGQSALSEKMVKTVIEQNTKPCLFDADALNLISKNPEWLQFLKNGAVYTPHLGEMSRLIGTSIAEISKDLVGAALQYAQKNHVVMVLKDARTVTATEKRGCFLNLSGNDGMATAGSGDVLSGVIGALLAQGMLPEDAAPMGVYLHGLAGDAAAKKLGRHSMMASDIVDGITDLLKEQEDTIEQ</sequence>
<dbReference type="InterPro" id="IPR030677">
    <property type="entry name" value="Nnr"/>
</dbReference>
<dbReference type="HAMAP" id="MF_01966">
    <property type="entry name" value="NADHX_epimerase"/>
    <property type="match status" value="1"/>
</dbReference>
<reference evidence="22 23" key="1">
    <citation type="submission" date="2014-09" db="EMBL/GenBank/DDBJ databases">
        <title>Butyrate-producing bacteria isolated from human gut.</title>
        <authorList>
            <person name="Zhang Q."/>
            <person name="Zhao L."/>
        </authorList>
    </citation>
    <scope>NUCLEOTIDE SEQUENCE [LARGE SCALE GENOMIC DNA]</scope>
    <source>
        <strain evidence="22 23">21</strain>
    </source>
</reference>
<evidence type="ECO:0000256" key="4">
    <source>
        <dbReference type="ARBA" id="ARBA00009524"/>
    </source>
</evidence>
<comment type="catalytic activity">
    <reaction evidence="2 18 19">
        <text>(6R)-NADPHX = (6S)-NADPHX</text>
        <dbReference type="Rhea" id="RHEA:32227"/>
        <dbReference type="ChEBI" id="CHEBI:64076"/>
        <dbReference type="ChEBI" id="CHEBI:64077"/>
        <dbReference type="EC" id="5.1.99.6"/>
    </reaction>
</comment>
<comment type="catalytic activity">
    <reaction evidence="16 17 19">
        <text>(6S)-NADPHX + ADP = AMP + phosphate + NADPH + H(+)</text>
        <dbReference type="Rhea" id="RHEA:32235"/>
        <dbReference type="ChEBI" id="CHEBI:15378"/>
        <dbReference type="ChEBI" id="CHEBI:43474"/>
        <dbReference type="ChEBI" id="CHEBI:57783"/>
        <dbReference type="ChEBI" id="CHEBI:64076"/>
        <dbReference type="ChEBI" id="CHEBI:456215"/>
        <dbReference type="ChEBI" id="CHEBI:456216"/>
        <dbReference type="EC" id="4.2.1.136"/>
    </reaction>
</comment>
<evidence type="ECO:0000313" key="23">
    <source>
        <dbReference type="Proteomes" id="UP000245288"/>
    </source>
</evidence>
<evidence type="ECO:0000256" key="12">
    <source>
        <dbReference type="ARBA" id="ARBA00023239"/>
    </source>
</evidence>
<gene>
    <name evidence="17" type="primary">nnrD</name>
    <name evidence="18" type="synonym">nnrE</name>
    <name evidence="22" type="ORF">LG34_04850</name>
</gene>
<evidence type="ECO:0000256" key="11">
    <source>
        <dbReference type="ARBA" id="ARBA00023235"/>
    </source>
</evidence>
<dbReference type="EC" id="5.1.99.6" evidence="19"/>
<evidence type="ECO:0000256" key="19">
    <source>
        <dbReference type="PIRNR" id="PIRNR017184"/>
    </source>
</evidence>
<feature type="domain" description="YjeF C-terminal" evidence="20">
    <location>
        <begin position="223"/>
        <end position="500"/>
    </location>
</feature>
<dbReference type="EMBL" id="JRFU01000050">
    <property type="protein sequence ID" value="PWE87274.1"/>
    <property type="molecule type" value="Genomic_DNA"/>
</dbReference>
<dbReference type="GO" id="GO:0046872">
    <property type="term" value="F:metal ion binding"/>
    <property type="evidence" value="ECO:0007669"/>
    <property type="project" value="UniProtKB-UniRule"/>
</dbReference>
<comment type="subunit">
    <text evidence="17">Homotetramer.</text>
</comment>
<comment type="similarity">
    <text evidence="3 19">In the N-terminal section; belongs to the NnrE/AIBP family.</text>
</comment>
<keyword evidence="23" id="KW-1185">Reference proteome</keyword>
<evidence type="ECO:0000256" key="2">
    <source>
        <dbReference type="ARBA" id="ARBA00000909"/>
    </source>
</evidence>
<keyword evidence="7 17" id="KW-0067">ATP-binding</keyword>
<dbReference type="RefSeq" id="WP_109215058.1">
    <property type="nucleotide sequence ID" value="NZ_CAJLEE010000007.1"/>
</dbReference>
<dbReference type="GO" id="GO:0052855">
    <property type="term" value="F:ADP-dependent NAD(P)H-hydrate dehydratase activity"/>
    <property type="evidence" value="ECO:0007669"/>
    <property type="project" value="UniProtKB-UniRule"/>
</dbReference>
<evidence type="ECO:0000256" key="17">
    <source>
        <dbReference type="HAMAP-Rule" id="MF_01965"/>
    </source>
</evidence>
<feature type="binding site" evidence="18">
    <location>
        <begin position="58"/>
        <end position="62"/>
    </location>
    <ligand>
        <name>(6S)-NADPHX</name>
        <dbReference type="ChEBI" id="CHEBI:64076"/>
    </ligand>
</feature>
<dbReference type="Gene3D" id="3.40.1190.20">
    <property type="match status" value="1"/>
</dbReference>
<dbReference type="SUPFAM" id="SSF64153">
    <property type="entry name" value="YjeF N-terminal domain-like"/>
    <property type="match status" value="1"/>
</dbReference>
<comment type="similarity">
    <text evidence="17">Belongs to the NnrD/CARKD family.</text>
</comment>
<dbReference type="NCBIfam" id="TIGR00196">
    <property type="entry name" value="yjeF_cterm"/>
    <property type="match status" value="1"/>
</dbReference>
<comment type="cofactor">
    <cofactor evidence="18 19">
        <name>K(+)</name>
        <dbReference type="ChEBI" id="CHEBI:29103"/>
    </cofactor>
    <text evidence="18 19">Binds 1 potassium ion per subunit.</text>
</comment>
<dbReference type="PIRSF" id="PIRSF017184">
    <property type="entry name" value="Nnr"/>
    <property type="match status" value="1"/>
</dbReference>
<evidence type="ECO:0000256" key="7">
    <source>
        <dbReference type="ARBA" id="ARBA00022840"/>
    </source>
</evidence>
<dbReference type="PANTHER" id="PTHR12592:SF0">
    <property type="entry name" value="ATP-DEPENDENT (S)-NAD(P)H-HYDRATE DEHYDRATASE"/>
    <property type="match status" value="1"/>
</dbReference>
<feature type="binding site" evidence="18">
    <location>
        <position position="59"/>
    </location>
    <ligand>
        <name>K(+)</name>
        <dbReference type="ChEBI" id="CHEBI:29103"/>
    </ligand>
</feature>
<dbReference type="GO" id="GO:0005524">
    <property type="term" value="F:ATP binding"/>
    <property type="evidence" value="ECO:0007669"/>
    <property type="project" value="UniProtKB-UniRule"/>
</dbReference>
<keyword evidence="8 17" id="KW-0521">NADP</keyword>
<feature type="binding site" evidence="17">
    <location>
        <position position="323"/>
    </location>
    <ligand>
        <name>(6S)-NADPHX</name>
        <dbReference type="ChEBI" id="CHEBI:64076"/>
    </ligand>
</feature>
<keyword evidence="11 18" id="KW-0413">Isomerase</keyword>
<keyword evidence="6 17" id="KW-0547">Nucleotide-binding</keyword>
<keyword evidence="12 17" id="KW-0456">Lyase</keyword>
<evidence type="ECO:0000256" key="18">
    <source>
        <dbReference type="HAMAP-Rule" id="MF_01966"/>
    </source>
</evidence>
<comment type="function">
    <text evidence="18">Catalyzes the epimerization of the S- and R-forms of NAD(P)HX, a damaged form of NAD(P)H that is a result of enzymatic or heat-dependent hydration. This is a prerequisite for the S-specific NAD(P)H-hydrate dehydratase to allow the repair of both epimers of NAD(P)HX.</text>
</comment>
<feature type="domain" description="YjeF N-terminal" evidence="21">
    <location>
        <begin position="10"/>
        <end position="214"/>
    </location>
</feature>
<dbReference type="OrthoDB" id="9806925at2"/>
<evidence type="ECO:0000259" key="21">
    <source>
        <dbReference type="PROSITE" id="PS51385"/>
    </source>
</evidence>
<evidence type="ECO:0000256" key="8">
    <source>
        <dbReference type="ARBA" id="ARBA00022857"/>
    </source>
</evidence>
<evidence type="ECO:0000259" key="20">
    <source>
        <dbReference type="PROSITE" id="PS51383"/>
    </source>
</evidence>
<feature type="binding site" evidence="18">
    <location>
        <begin position="126"/>
        <end position="132"/>
    </location>
    <ligand>
        <name>(6S)-NADPHX</name>
        <dbReference type="ChEBI" id="CHEBI:64076"/>
    </ligand>
</feature>
<evidence type="ECO:0000256" key="13">
    <source>
        <dbReference type="ARBA" id="ARBA00023268"/>
    </source>
</evidence>
<dbReference type="EC" id="4.2.1.136" evidence="19"/>
<dbReference type="GO" id="GO:0110051">
    <property type="term" value="P:metabolite repair"/>
    <property type="evidence" value="ECO:0007669"/>
    <property type="project" value="TreeGrafter"/>
</dbReference>
<comment type="catalytic activity">
    <reaction evidence="15 17 19">
        <text>(6S)-NADHX + ADP = AMP + phosphate + NADH + H(+)</text>
        <dbReference type="Rhea" id="RHEA:32223"/>
        <dbReference type="ChEBI" id="CHEBI:15378"/>
        <dbReference type="ChEBI" id="CHEBI:43474"/>
        <dbReference type="ChEBI" id="CHEBI:57945"/>
        <dbReference type="ChEBI" id="CHEBI:64074"/>
        <dbReference type="ChEBI" id="CHEBI:456215"/>
        <dbReference type="ChEBI" id="CHEBI:456216"/>
        <dbReference type="EC" id="4.2.1.136"/>
    </reaction>
</comment>
<evidence type="ECO:0000256" key="15">
    <source>
        <dbReference type="ARBA" id="ARBA00048238"/>
    </source>
</evidence>
<keyword evidence="9 18" id="KW-0630">Potassium</keyword>
<comment type="function">
    <text evidence="17">Catalyzes the dehydration of the S-form of NAD(P)HX at the expense of ADP, which is converted to AMP. Together with NAD(P)HX epimerase, which catalyzes the epimerization of the S- and R-forms, the enzyme allows the repair of both epimers of NAD(P)HX, a damaged form of NAD(P)H that is a result of enzymatic or heat-dependent hydration.</text>
</comment>
<evidence type="ECO:0000256" key="10">
    <source>
        <dbReference type="ARBA" id="ARBA00023027"/>
    </source>
</evidence>
<comment type="function">
    <text evidence="14 19">Bifunctional enzyme that catalyzes the epimerization of the S- and R-forms of NAD(P)HX and the dehydration of the S-form of NAD(P)HX at the expense of ADP, which is converted to AMP. This allows the repair of both epimers of NAD(P)HX, a damaged form of NAD(P)H that is a result of enzymatic or heat-dependent hydration.</text>
</comment>
<dbReference type="Proteomes" id="UP000245288">
    <property type="component" value="Unassembled WGS sequence"/>
</dbReference>
<keyword evidence="10 17" id="KW-0520">NAD</keyword>
<feature type="binding site" evidence="18">
    <location>
        <position position="157"/>
    </location>
    <ligand>
        <name>(6S)-NADPHX</name>
        <dbReference type="ChEBI" id="CHEBI:64076"/>
    </ligand>
</feature>
<feature type="binding site" evidence="17">
    <location>
        <position position="258"/>
    </location>
    <ligand>
        <name>(6S)-NADPHX</name>
        <dbReference type="ChEBI" id="CHEBI:64076"/>
    </ligand>
</feature>
<comment type="similarity">
    <text evidence="4 19">In the C-terminal section; belongs to the NnrD/CARKD family.</text>
</comment>
<keyword evidence="13" id="KW-0511">Multifunctional enzyme</keyword>
<evidence type="ECO:0000256" key="9">
    <source>
        <dbReference type="ARBA" id="ARBA00022958"/>
    </source>
</evidence>
<name>A0A2V1JTY7_EUBRA</name>
<dbReference type="GO" id="GO:0046496">
    <property type="term" value="P:nicotinamide nucleotide metabolic process"/>
    <property type="evidence" value="ECO:0007669"/>
    <property type="project" value="UniProtKB-UniRule"/>
</dbReference>
<dbReference type="HAMAP" id="MF_01965">
    <property type="entry name" value="NADHX_dehydratase"/>
    <property type="match status" value="1"/>
</dbReference>
<feature type="binding site" evidence="17">
    <location>
        <begin position="411"/>
        <end position="415"/>
    </location>
    <ligand>
        <name>AMP</name>
        <dbReference type="ChEBI" id="CHEBI:456215"/>
    </ligand>
</feature>
<feature type="binding site" evidence="17">
    <location>
        <position position="441"/>
    </location>
    <ligand>
        <name>(6S)-NADPHX</name>
        <dbReference type="ChEBI" id="CHEBI:64076"/>
    </ligand>
</feature>
<dbReference type="PROSITE" id="PS51385">
    <property type="entry name" value="YJEF_N"/>
    <property type="match status" value="1"/>
</dbReference>
<dbReference type="PROSITE" id="PS51383">
    <property type="entry name" value="YJEF_C_3"/>
    <property type="match status" value="1"/>
</dbReference>
<evidence type="ECO:0000313" key="22">
    <source>
        <dbReference type="EMBL" id="PWE87274.1"/>
    </source>
</evidence>
<evidence type="ECO:0000256" key="14">
    <source>
        <dbReference type="ARBA" id="ARBA00025153"/>
    </source>
</evidence>
<comment type="catalytic activity">
    <reaction evidence="1 18 19">
        <text>(6R)-NADHX = (6S)-NADHX</text>
        <dbReference type="Rhea" id="RHEA:32215"/>
        <dbReference type="ChEBI" id="CHEBI:64074"/>
        <dbReference type="ChEBI" id="CHEBI:64075"/>
        <dbReference type="EC" id="5.1.99.6"/>
    </reaction>
</comment>
<organism evidence="22 23">
    <name type="scientific">Eubacterium ramulus</name>
    <dbReference type="NCBI Taxonomy" id="39490"/>
    <lineage>
        <taxon>Bacteria</taxon>
        <taxon>Bacillati</taxon>
        <taxon>Bacillota</taxon>
        <taxon>Clostridia</taxon>
        <taxon>Eubacteriales</taxon>
        <taxon>Eubacteriaceae</taxon>
        <taxon>Eubacterium</taxon>
    </lineage>
</organism>
<accession>A0A2V1JTY7</accession>
<comment type="similarity">
    <text evidence="18">Belongs to the NnrE/AIBP family.</text>
</comment>
<dbReference type="InterPro" id="IPR017953">
    <property type="entry name" value="Carbohydrate_kinase_pred_CS"/>
</dbReference>
<protein>
    <recommendedName>
        <fullName evidence="19">Bifunctional NAD(P)H-hydrate repair enzyme</fullName>
    </recommendedName>
    <alternativeName>
        <fullName evidence="19">Nicotinamide nucleotide repair protein</fullName>
    </alternativeName>
    <domain>
        <recommendedName>
            <fullName evidence="19">ADP-dependent (S)-NAD(P)H-hydrate dehydratase</fullName>
            <ecNumber evidence="19">4.2.1.136</ecNumber>
        </recommendedName>
        <alternativeName>
            <fullName evidence="19">ADP-dependent NAD(P)HX dehydratase</fullName>
        </alternativeName>
    </domain>
    <domain>
        <recommendedName>
            <fullName evidence="19">NAD(P)H-hydrate epimerase</fullName>
            <ecNumber evidence="19">5.1.99.6</ecNumber>
        </recommendedName>
    </domain>
</protein>
<feature type="binding site" evidence="18">
    <location>
        <position position="137"/>
    </location>
    <ligand>
        <name>(6S)-NADPHX</name>
        <dbReference type="ChEBI" id="CHEBI:64076"/>
    </ligand>
</feature>
<dbReference type="InterPro" id="IPR029056">
    <property type="entry name" value="Ribokinase-like"/>
</dbReference>
<dbReference type="Pfam" id="PF03853">
    <property type="entry name" value="YjeF_N"/>
    <property type="match status" value="1"/>
</dbReference>
<proteinExistence type="inferred from homology"/>
<dbReference type="NCBIfam" id="TIGR00197">
    <property type="entry name" value="yjeF_nterm"/>
    <property type="match status" value="1"/>
</dbReference>
<dbReference type="SUPFAM" id="SSF53613">
    <property type="entry name" value="Ribokinase-like"/>
    <property type="match status" value="1"/>
</dbReference>
<evidence type="ECO:0000256" key="1">
    <source>
        <dbReference type="ARBA" id="ARBA00000013"/>
    </source>
</evidence>
<evidence type="ECO:0000256" key="5">
    <source>
        <dbReference type="ARBA" id="ARBA00022723"/>
    </source>
</evidence>
<comment type="caution">
    <text evidence="22">The sequence shown here is derived from an EMBL/GenBank/DDBJ whole genome shotgun (WGS) entry which is preliminary data.</text>
</comment>
<dbReference type="CDD" id="cd01171">
    <property type="entry name" value="YXKO-related"/>
    <property type="match status" value="1"/>
</dbReference>
<dbReference type="InterPro" id="IPR000631">
    <property type="entry name" value="CARKD"/>
</dbReference>